<feature type="region of interest" description="Disordered" evidence="1">
    <location>
        <begin position="1"/>
        <end position="35"/>
    </location>
</feature>
<name>A0A8T1U211_9STRA</name>
<dbReference type="VEuPathDB" id="FungiDB:PC110_g16590"/>
<evidence type="ECO:0000256" key="1">
    <source>
        <dbReference type="SAM" id="MobiDB-lite"/>
    </source>
</evidence>
<dbReference type="OrthoDB" id="95759at2759"/>
<dbReference type="EMBL" id="JAENGZ010000938">
    <property type="protein sequence ID" value="KAG6952228.1"/>
    <property type="molecule type" value="Genomic_DNA"/>
</dbReference>
<accession>A0A8T1U211</accession>
<comment type="caution">
    <text evidence="2">The sequence shown here is derived from an EMBL/GenBank/DDBJ whole genome shotgun (WGS) entry which is preliminary data.</text>
</comment>
<gene>
    <name evidence="2" type="ORF">JG687_00013143</name>
</gene>
<proteinExistence type="predicted"/>
<dbReference type="Proteomes" id="UP000688947">
    <property type="component" value="Unassembled WGS sequence"/>
</dbReference>
<dbReference type="AlphaFoldDB" id="A0A8T1U211"/>
<reference evidence="2" key="1">
    <citation type="submission" date="2021-01" db="EMBL/GenBank/DDBJ databases">
        <title>Phytophthora aleatoria, a newly-described species from Pinus radiata is distinct from Phytophthora cactorum isolates based on comparative genomics.</title>
        <authorList>
            <person name="Mcdougal R."/>
            <person name="Panda P."/>
            <person name="Williams N."/>
            <person name="Studholme D.J."/>
        </authorList>
    </citation>
    <scope>NUCLEOTIDE SEQUENCE</scope>
    <source>
        <strain evidence="2">NZFS 3830</strain>
    </source>
</reference>
<protein>
    <submittedName>
        <fullName evidence="2">Uncharacterized protein</fullName>
    </submittedName>
</protein>
<organism evidence="2 3">
    <name type="scientific">Phytophthora cactorum</name>
    <dbReference type="NCBI Taxonomy" id="29920"/>
    <lineage>
        <taxon>Eukaryota</taxon>
        <taxon>Sar</taxon>
        <taxon>Stramenopiles</taxon>
        <taxon>Oomycota</taxon>
        <taxon>Peronosporomycetes</taxon>
        <taxon>Peronosporales</taxon>
        <taxon>Peronosporaceae</taxon>
        <taxon>Phytophthora</taxon>
    </lineage>
</organism>
<evidence type="ECO:0000313" key="2">
    <source>
        <dbReference type="EMBL" id="KAG6952228.1"/>
    </source>
</evidence>
<evidence type="ECO:0000313" key="3">
    <source>
        <dbReference type="Proteomes" id="UP000688947"/>
    </source>
</evidence>
<sequence>MVAARAGVGNAGGEAHLTPKTRHTAERIASGGRRQVPSDVEFPTFLGDARAGRVAHAKKVFSVLAQHLRNATDPVQLMESWNVIRQCCLRPADEGNGAAENKTSAVDVLQMLPADEFAQRIAGITCRTMFVGSTPLERNVIAANEAVVVALLVGNFYALDDHERTIKFFGGYSRDRLNCAYLDLLLAKNDYHKIAQFAREDTRNLESACESVMTMTPLLIGCRKEKDSALARLAIEMMAEKNPISDDAGYVLHPDLWLALFNTRLHLNRKDSALSFEIFGLANGVDAGAKTQVLGFVLREMLFRDLPVSAITGMLDIMESSQIRQVAPCSSEL</sequence>
<dbReference type="VEuPathDB" id="FungiDB:PC110_g16589"/>